<sequence length="104" mass="11585">MASTFDLCTVTSCLRDPARNFGKQRQMAVWHRPGFCSPAVVVIERWLIVYNNPANCQDSTTRKISDLDSIPHASAPLRLSQGGRNLERGEGVTHRNDVTEECIA</sequence>
<name>A0ABR0AAK1_9CRUS</name>
<dbReference type="EMBL" id="JAOYFB010000037">
    <property type="protein sequence ID" value="KAK4022161.1"/>
    <property type="molecule type" value="Genomic_DNA"/>
</dbReference>
<keyword evidence="2" id="KW-1185">Reference proteome</keyword>
<comment type="caution">
    <text evidence="1">The sequence shown here is derived from an EMBL/GenBank/DDBJ whole genome shotgun (WGS) entry which is preliminary data.</text>
</comment>
<reference evidence="1 2" key="1">
    <citation type="journal article" date="2023" name="Nucleic Acids Res.">
        <title>The hologenome of Daphnia magna reveals possible DNA methylation and microbiome-mediated evolution of the host genome.</title>
        <authorList>
            <person name="Chaturvedi A."/>
            <person name="Li X."/>
            <person name="Dhandapani V."/>
            <person name="Marshall H."/>
            <person name="Kissane S."/>
            <person name="Cuenca-Cambronero M."/>
            <person name="Asole G."/>
            <person name="Calvet F."/>
            <person name="Ruiz-Romero M."/>
            <person name="Marangio P."/>
            <person name="Guigo R."/>
            <person name="Rago D."/>
            <person name="Mirbahai L."/>
            <person name="Eastwood N."/>
            <person name="Colbourne J.K."/>
            <person name="Zhou J."/>
            <person name="Mallon E."/>
            <person name="Orsini L."/>
        </authorList>
    </citation>
    <scope>NUCLEOTIDE SEQUENCE [LARGE SCALE GENOMIC DNA]</scope>
    <source>
        <strain evidence="1">LRV0_1</strain>
    </source>
</reference>
<organism evidence="1 2">
    <name type="scientific">Daphnia magna</name>
    <dbReference type="NCBI Taxonomy" id="35525"/>
    <lineage>
        <taxon>Eukaryota</taxon>
        <taxon>Metazoa</taxon>
        <taxon>Ecdysozoa</taxon>
        <taxon>Arthropoda</taxon>
        <taxon>Crustacea</taxon>
        <taxon>Branchiopoda</taxon>
        <taxon>Diplostraca</taxon>
        <taxon>Cladocera</taxon>
        <taxon>Anomopoda</taxon>
        <taxon>Daphniidae</taxon>
        <taxon>Daphnia</taxon>
    </lineage>
</organism>
<proteinExistence type="predicted"/>
<protein>
    <submittedName>
        <fullName evidence="1">Uncharacterized protein</fullName>
    </submittedName>
</protein>
<evidence type="ECO:0000313" key="1">
    <source>
        <dbReference type="EMBL" id="KAK4022161.1"/>
    </source>
</evidence>
<accession>A0ABR0AAK1</accession>
<gene>
    <name evidence="1" type="ORF">OUZ56_007642</name>
</gene>
<evidence type="ECO:0000313" key="2">
    <source>
        <dbReference type="Proteomes" id="UP001234178"/>
    </source>
</evidence>
<dbReference type="Proteomes" id="UP001234178">
    <property type="component" value="Unassembled WGS sequence"/>
</dbReference>